<reference evidence="1 2" key="1">
    <citation type="submission" date="2019-08" db="EMBL/GenBank/DDBJ databases">
        <title>Six bacteriophages against potato bacterial diseases.</title>
        <authorList>
            <person name="Zhang X."/>
            <person name="Kering K."/>
        </authorList>
    </citation>
    <scope>NUCLEOTIDE SEQUENCE [LARGE SCALE GENOMIC DNA]</scope>
</reference>
<sequence length="76" mass="9136">MKEIEQIYIVLGVIIFKRKDGKYVSARNMARGMLSKPDWKVEFVSKWKLRFMHLGDRMPIKSYHIRPELKEIVENL</sequence>
<dbReference type="EMBL" id="MN270891">
    <property type="protein sequence ID" value="QFP93816.1"/>
    <property type="molecule type" value="Genomic_DNA"/>
</dbReference>
<keyword evidence="2" id="KW-1185">Reference proteome</keyword>
<organism evidence="1 2">
    <name type="scientific">Pectobacterium phage Wc4</name>
    <dbReference type="NCBI Taxonomy" id="2652428"/>
    <lineage>
        <taxon>Viruses</taxon>
        <taxon>Duplodnaviria</taxon>
        <taxon>Heunggongvirae</taxon>
        <taxon>Uroviricota</taxon>
        <taxon>Caudoviricetes</taxon>
        <taxon>Andersonviridae</taxon>
        <taxon>Andersonviridae incertae sedis</taxon>
        <taxon>Arnovirus</taxon>
        <taxon>Arnovirus Wc4</taxon>
    </lineage>
</organism>
<protein>
    <submittedName>
        <fullName evidence="1">Uncharacterized protein</fullName>
    </submittedName>
</protein>
<evidence type="ECO:0000313" key="2">
    <source>
        <dbReference type="Proteomes" id="UP000326781"/>
    </source>
</evidence>
<proteinExistence type="predicted"/>
<evidence type="ECO:0000313" key="1">
    <source>
        <dbReference type="EMBL" id="QFP93816.1"/>
    </source>
</evidence>
<dbReference type="Proteomes" id="UP000326781">
    <property type="component" value="Segment"/>
</dbReference>
<accession>A0A5P8D424</accession>
<name>A0A5P8D424_9CAUD</name>